<dbReference type="GO" id="GO:0008473">
    <property type="term" value="F:ornithine cyclodeaminase activity"/>
    <property type="evidence" value="ECO:0007669"/>
    <property type="project" value="UniProtKB-EC"/>
</dbReference>
<dbReference type="SUPFAM" id="SSF51735">
    <property type="entry name" value="NAD(P)-binding Rossmann-fold domains"/>
    <property type="match status" value="1"/>
</dbReference>
<dbReference type="RefSeq" id="WP_184146659.1">
    <property type="nucleotide sequence ID" value="NZ_JACHIK010000023.1"/>
</dbReference>
<dbReference type="EMBL" id="JACHIK010000023">
    <property type="protein sequence ID" value="MBB5044923.1"/>
    <property type="molecule type" value="Genomic_DNA"/>
</dbReference>
<dbReference type="InterPro" id="IPR003462">
    <property type="entry name" value="ODC_Mu_crystall"/>
</dbReference>
<dbReference type="Gene3D" id="3.40.50.720">
    <property type="entry name" value="NAD(P)-binding Rossmann-like Domain"/>
    <property type="match status" value="1"/>
</dbReference>
<dbReference type="GO" id="GO:0019752">
    <property type="term" value="P:carboxylic acid metabolic process"/>
    <property type="evidence" value="ECO:0007669"/>
    <property type="project" value="UniProtKB-ARBA"/>
</dbReference>
<dbReference type="PANTHER" id="PTHR13812:SF19">
    <property type="entry name" value="KETIMINE REDUCTASE MU-CRYSTALLIN"/>
    <property type="match status" value="1"/>
</dbReference>
<evidence type="ECO:0000313" key="4">
    <source>
        <dbReference type="Proteomes" id="UP000535406"/>
    </source>
</evidence>
<evidence type="ECO:0000256" key="2">
    <source>
        <dbReference type="ARBA" id="ARBA00023027"/>
    </source>
</evidence>
<dbReference type="Gene3D" id="3.30.1780.10">
    <property type="entry name" value="ornithine cyclodeaminase, domain 1"/>
    <property type="match status" value="1"/>
</dbReference>
<dbReference type="InterPro" id="IPR036291">
    <property type="entry name" value="NAD(P)-bd_dom_sf"/>
</dbReference>
<protein>
    <submittedName>
        <fullName evidence="3">Ornithine cyclodeaminase</fullName>
        <ecNumber evidence="3">4.3.1.12</ecNumber>
    </submittedName>
</protein>
<dbReference type="PANTHER" id="PTHR13812">
    <property type="entry name" value="KETIMINE REDUCTASE MU-CRYSTALLIN"/>
    <property type="match status" value="1"/>
</dbReference>
<sequence length="312" mass="32002">MHVFDAAAVHAALDWPFLIEALRKAHLGPMPASDVLVQSDPAGGKAQFVTLPGWAPGGPVVVKMVGVFPQNASLEPPQPAVQGLVALFDGATGAPLLAADGAAMTARKTAADSALGASILAREDVEDLLIVGAGALAPHFAEAHLAARPSLRRVTIWNRTAARAEAVAAQLREKGIDASAGTDLDGAVARADIVSCVTMSDTALVKGALLRPATHLDLVGAYLPTLREADDAALSRGTIFVDSRNNMEGGGDLSQAVASGAITWEAVKADLFELVQGRSEGRTGADQITVFKNNGGAHLDLFTAAALSQTLG</sequence>
<gene>
    <name evidence="3" type="ORF">HNQ66_004350</name>
</gene>
<dbReference type="Proteomes" id="UP000535406">
    <property type="component" value="Unassembled WGS sequence"/>
</dbReference>
<comment type="caution">
    <text evidence="3">The sequence shown here is derived from an EMBL/GenBank/DDBJ whole genome shotgun (WGS) entry which is preliminary data.</text>
</comment>
<dbReference type="Pfam" id="PF02423">
    <property type="entry name" value="OCD_Mu_crystall"/>
    <property type="match status" value="1"/>
</dbReference>
<dbReference type="InterPro" id="IPR023401">
    <property type="entry name" value="ODC_N"/>
</dbReference>
<keyword evidence="2" id="KW-0520">NAD</keyword>
<evidence type="ECO:0000313" key="3">
    <source>
        <dbReference type="EMBL" id="MBB5044923.1"/>
    </source>
</evidence>
<keyword evidence="4" id="KW-1185">Reference proteome</keyword>
<organism evidence="3 4">
    <name type="scientific">Shinella fusca</name>
    <dbReference type="NCBI Taxonomy" id="544480"/>
    <lineage>
        <taxon>Bacteria</taxon>
        <taxon>Pseudomonadati</taxon>
        <taxon>Pseudomonadota</taxon>
        <taxon>Alphaproteobacteria</taxon>
        <taxon>Hyphomicrobiales</taxon>
        <taxon>Rhizobiaceae</taxon>
        <taxon>Shinella</taxon>
    </lineage>
</organism>
<dbReference type="PIRSF" id="PIRSF001439">
    <property type="entry name" value="CryM"/>
    <property type="match status" value="1"/>
</dbReference>
<keyword evidence="3" id="KW-0456">Lyase</keyword>
<comment type="similarity">
    <text evidence="1">Belongs to the ornithine cyclodeaminase/mu-crystallin family.</text>
</comment>
<dbReference type="GO" id="GO:0016491">
    <property type="term" value="F:oxidoreductase activity"/>
    <property type="evidence" value="ECO:0007669"/>
    <property type="project" value="UniProtKB-ARBA"/>
</dbReference>
<dbReference type="AlphaFoldDB" id="A0A7W7YZ15"/>
<dbReference type="GO" id="GO:0005737">
    <property type="term" value="C:cytoplasm"/>
    <property type="evidence" value="ECO:0007669"/>
    <property type="project" value="TreeGrafter"/>
</dbReference>
<dbReference type="FunFam" id="3.40.50.720:FF:000311">
    <property type="entry name" value="Ornithine cyclodeaminase"/>
    <property type="match status" value="1"/>
</dbReference>
<name>A0A7W7YZ15_9HYPH</name>
<proteinExistence type="inferred from homology"/>
<reference evidence="3 4" key="1">
    <citation type="submission" date="2020-08" db="EMBL/GenBank/DDBJ databases">
        <title>Genomic Encyclopedia of Type Strains, Phase IV (KMG-IV): sequencing the most valuable type-strain genomes for metagenomic binning, comparative biology and taxonomic classification.</title>
        <authorList>
            <person name="Goeker M."/>
        </authorList>
    </citation>
    <scope>NUCLEOTIDE SEQUENCE [LARGE SCALE GENOMIC DNA]</scope>
    <source>
        <strain evidence="3 4">DSM 21319</strain>
    </source>
</reference>
<accession>A0A7W7YZ15</accession>
<evidence type="ECO:0000256" key="1">
    <source>
        <dbReference type="ARBA" id="ARBA00008903"/>
    </source>
</evidence>
<dbReference type="EC" id="4.3.1.12" evidence="3"/>